<dbReference type="EMBL" id="DXAQ01000068">
    <property type="protein sequence ID" value="HIZ89151.1"/>
    <property type="molecule type" value="Genomic_DNA"/>
</dbReference>
<gene>
    <name evidence="2" type="ORF">H9804_04340</name>
</gene>
<evidence type="ECO:0000256" key="1">
    <source>
        <dbReference type="SAM" id="Phobius"/>
    </source>
</evidence>
<accession>A0A9D2KBI5</accession>
<proteinExistence type="predicted"/>
<organism evidence="2 3">
    <name type="scientific">Candidatus Mucispirillum faecigallinarum</name>
    <dbReference type="NCBI Taxonomy" id="2838699"/>
    <lineage>
        <taxon>Bacteria</taxon>
        <taxon>Pseudomonadati</taxon>
        <taxon>Deferribacterota</taxon>
        <taxon>Deferribacteres</taxon>
        <taxon>Deferribacterales</taxon>
        <taxon>Mucispirillaceae</taxon>
        <taxon>Mucispirillum</taxon>
    </lineage>
</organism>
<comment type="caution">
    <text evidence="2">The sequence shown here is derived from an EMBL/GenBank/DDBJ whole genome shotgun (WGS) entry which is preliminary data.</text>
</comment>
<dbReference type="InterPro" id="IPR032126">
    <property type="entry name" value="LydA_holin"/>
</dbReference>
<feature type="transmembrane region" description="Helical" evidence="1">
    <location>
        <begin position="20"/>
        <end position="38"/>
    </location>
</feature>
<evidence type="ECO:0000313" key="2">
    <source>
        <dbReference type="EMBL" id="HIZ89151.1"/>
    </source>
</evidence>
<feature type="transmembrane region" description="Helical" evidence="1">
    <location>
        <begin position="50"/>
        <end position="69"/>
    </location>
</feature>
<dbReference type="Pfam" id="PF16083">
    <property type="entry name" value="Phage_holin_3_3"/>
    <property type="match status" value="1"/>
</dbReference>
<reference evidence="2" key="1">
    <citation type="journal article" date="2021" name="PeerJ">
        <title>Extensive microbial diversity within the chicken gut microbiome revealed by metagenomics and culture.</title>
        <authorList>
            <person name="Gilroy R."/>
            <person name="Ravi A."/>
            <person name="Getino M."/>
            <person name="Pursley I."/>
            <person name="Horton D.L."/>
            <person name="Alikhan N.F."/>
            <person name="Baker D."/>
            <person name="Gharbi K."/>
            <person name="Hall N."/>
            <person name="Watson M."/>
            <person name="Adriaenssens E.M."/>
            <person name="Foster-Nyarko E."/>
            <person name="Jarju S."/>
            <person name="Secka A."/>
            <person name="Antonio M."/>
            <person name="Oren A."/>
            <person name="Chaudhuri R.R."/>
            <person name="La Ragione R."/>
            <person name="Hildebrand F."/>
            <person name="Pallen M.J."/>
        </authorList>
    </citation>
    <scope>NUCLEOTIDE SEQUENCE</scope>
    <source>
        <strain evidence="2">ChiW4-1371</strain>
    </source>
</reference>
<sequence>MGFVTKNSKTLEDKNWKQKLWVLFVSMISSMFIAYITFELVHLGIDKQGVAVAISGFAAYMGTDILIIVQERLVEKIKSKIDSI</sequence>
<dbReference type="AlphaFoldDB" id="A0A9D2KBI5"/>
<evidence type="ECO:0000313" key="3">
    <source>
        <dbReference type="Proteomes" id="UP000824176"/>
    </source>
</evidence>
<keyword evidence="1" id="KW-1133">Transmembrane helix</keyword>
<keyword evidence="1" id="KW-0812">Transmembrane</keyword>
<name>A0A9D2KBI5_9BACT</name>
<dbReference type="Proteomes" id="UP000824176">
    <property type="component" value="Unassembled WGS sequence"/>
</dbReference>
<reference evidence="2" key="2">
    <citation type="submission" date="2021-04" db="EMBL/GenBank/DDBJ databases">
        <authorList>
            <person name="Gilroy R."/>
        </authorList>
    </citation>
    <scope>NUCLEOTIDE SEQUENCE</scope>
    <source>
        <strain evidence="2">ChiW4-1371</strain>
    </source>
</reference>
<protein>
    <submittedName>
        <fullName evidence="2">Phage holin family protein</fullName>
    </submittedName>
</protein>
<keyword evidence="1" id="KW-0472">Membrane</keyword>